<proteinExistence type="predicted"/>
<evidence type="ECO:0000313" key="2">
    <source>
        <dbReference type="EMBL" id="KAK4192248.1"/>
    </source>
</evidence>
<keyword evidence="3" id="KW-1185">Reference proteome</keyword>
<dbReference type="CDD" id="cd00085">
    <property type="entry name" value="HNHc"/>
    <property type="match status" value="1"/>
</dbReference>
<dbReference type="AlphaFoldDB" id="A0AAN7AM62"/>
<reference evidence="2" key="2">
    <citation type="submission" date="2023-05" db="EMBL/GenBank/DDBJ databases">
        <authorList>
            <consortium name="Lawrence Berkeley National Laboratory"/>
            <person name="Steindorff A."/>
            <person name="Hensen N."/>
            <person name="Bonometti L."/>
            <person name="Westerberg I."/>
            <person name="Brannstrom I.O."/>
            <person name="Guillou S."/>
            <person name="Cros-Aarteil S."/>
            <person name="Calhoun S."/>
            <person name="Haridas S."/>
            <person name="Kuo A."/>
            <person name="Mondo S."/>
            <person name="Pangilinan J."/>
            <person name="Riley R."/>
            <person name="Labutti K."/>
            <person name="Andreopoulos B."/>
            <person name="Lipzen A."/>
            <person name="Chen C."/>
            <person name="Yanf M."/>
            <person name="Daum C."/>
            <person name="Ng V."/>
            <person name="Clum A."/>
            <person name="Ohm R."/>
            <person name="Martin F."/>
            <person name="Silar P."/>
            <person name="Natvig D."/>
            <person name="Lalanne C."/>
            <person name="Gautier V."/>
            <person name="Ament-Velasquez S.L."/>
            <person name="Kruys A."/>
            <person name="Hutchinson M.I."/>
            <person name="Powell A.J."/>
            <person name="Barry K."/>
            <person name="Miller A.N."/>
            <person name="Grigoriev I.V."/>
            <person name="Debuchy R."/>
            <person name="Gladieux P."/>
            <person name="Thoren M.H."/>
            <person name="Johannesson H."/>
        </authorList>
    </citation>
    <scope>NUCLEOTIDE SEQUENCE</scope>
    <source>
        <strain evidence="2">PSN309</strain>
    </source>
</reference>
<protein>
    <recommendedName>
        <fullName evidence="4">HNH domain-containing protein</fullName>
    </recommendedName>
</protein>
<comment type="caution">
    <text evidence="2">The sequence shown here is derived from an EMBL/GenBank/DDBJ whole genome shotgun (WGS) entry which is preliminary data.</text>
</comment>
<evidence type="ECO:0008006" key="4">
    <source>
        <dbReference type="Google" id="ProtNLM"/>
    </source>
</evidence>
<evidence type="ECO:0000313" key="3">
    <source>
        <dbReference type="Proteomes" id="UP001302126"/>
    </source>
</evidence>
<gene>
    <name evidence="2" type="ORF">QBC35DRAFT_484695</name>
</gene>
<name>A0AAN7AM62_9PEZI</name>
<dbReference type="PANTHER" id="PTHR37827:SF1">
    <property type="entry name" value="HNH DOMAIN-CONTAINING PROTEIN"/>
    <property type="match status" value="1"/>
</dbReference>
<dbReference type="Proteomes" id="UP001302126">
    <property type="component" value="Unassembled WGS sequence"/>
</dbReference>
<feature type="region of interest" description="Disordered" evidence="1">
    <location>
        <begin position="32"/>
        <end position="68"/>
    </location>
</feature>
<organism evidence="2 3">
    <name type="scientific">Podospora australis</name>
    <dbReference type="NCBI Taxonomy" id="1536484"/>
    <lineage>
        <taxon>Eukaryota</taxon>
        <taxon>Fungi</taxon>
        <taxon>Dikarya</taxon>
        <taxon>Ascomycota</taxon>
        <taxon>Pezizomycotina</taxon>
        <taxon>Sordariomycetes</taxon>
        <taxon>Sordariomycetidae</taxon>
        <taxon>Sordariales</taxon>
        <taxon>Podosporaceae</taxon>
        <taxon>Podospora</taxon>
    </lineage>
</organism>
<dbReference type="InterPro" id="IPR003615">
    <property type="entry name" value="HNH_nuc"/>
</dbReference>
<sequence>MNPSEIPDEYSANYSEFRDILSAVLIEKLTAPSTVPKNHHTSPKTKRRAKRSSSTTPSSPAAPATDNDAEDLAEFTEYIATSVFSALPKDLQSLSHRTFSSSVSTYPLPLSPETVSSLLVSLDPSILDSLTTYLSADNEEEALTTFFTPILSAYISHAITPPPAPSSTRGKVTECEICGRDWINLTYHHLIPRMVHDKVVKRGWHPAEDLQNVAWLCGACHGFVHRFAGHEDLARRYYTVELLLREEKIQGFADWVGRLRWKGLGAGRSRRGP</sequence>
<accession>A0AAN7AM62</accession>
<feature type="compositionally biased region" description="Low complexity" evidence="1">
    <location>
        <begin position="52"/>
        <end position="65"/>
    </location>
</feature>
<evidence type="ECO:0000256" key="1">
    <source>
        <dbReference type="SAM" id="MobiDB-lite"/>
    </source>
</evidence>
<feature type="compositionally biased region" description="Basic residues" evidence="1">
    <location>
        <begin position="37"/>
        <end position="51"/>
    </location>
</feature>
<reference evidence="2" key="1">
    <citation type="journal article" date="2023" name="Mol. Phylogenet. Evol.">
        <title>Genome-scale phylogeny and comparative genomics of the fungal order Sordariales.</title>
        <authorList>
            <person name="Hensen N."/>
            <person name="Bonometti L."/>
            <person name="Westerberg I."/>
            <person name="Brannstrom I.O."/>
            <person name="Guillou S."/>
            <person name="Cros-Aarteil S."/>
            <person name="Calhoun S."/>
            <person name="Haridas S."/>
            <person name="Kuo A."/>
            <person name="Mondo S."/>
            <person name="Pangilinan J."/>
            <person name="Riley R."/>
            <person name="LaButti K."/>
            <person name="Andreopoulos B."/>
            <person name="Lipzen A."/>
            <person name="Chen C."/>
            <person name="Yan M."/>
            <person name="Daum C."/>
            <person name="Ng V."/>
            <person name="Clum A."/>
            <person name="Steindorff A."/>
            <person name="Ohm R.A."/>
            <person name="Martin F."/>
            <person name="Silar P."/>
            <person name="Natvig D.O."/>
            <person name="Lalanne C."/>
            <person name="Gautier V."/>
            <person name="Ament-Velasquez S.L."/>
            <person name="Kruys A."/>
            <person name="Hutchinson M.I."/>
            <person name="Powell A.J."/>
            <person name="Barry K."/>
            <person name="Miller A.N."/>
            <person name="Grigoriev I.V."/>
            <person name="Debuchy R."/>
            <person name="Gladieux P."/>
            <person name="Hiltunen Thoren M."/>
            <person name="Johannesson H."/>
        </authorList>
    </citation>
    <scope>NUCLEOTIDE SEQUENCE</scope>
    <source>
        <strain evidence="2">PSN309</strain>
    </source>
</reference>
<dbReference type="PANTHER" id="PTHR37827">
    <property type="entry name" value="TUDOR DOMAIN-CONTAINING PROTEIN"/>
    <property type="match status" value="1"/>
</dbReference>
<dbReference type="EMBL" id="MU864355">
    <property type="protein sequence ID" value="KAK4192248.1"/>
    <property type="molecule type" value="Genomic_DNA"/>
</dbReference>